<dbReference type="SUPFAM" id="SSF52172">
    <property type="entry name" value="CheY-like"/>
    <property type="match status" value="1"/>
</dbReference>
<dbReference type="PANTHER" id="PTHR43214">
    <property type="entry name" value="TWO-COMPONENT RESPONSE REGULATOR"/>
    <property type="match status" value="1"/>
</dbReference>
<keyword evidence="4" id="KW-0804">Transcription</keyword>
<evidence type="ECO:0000313" key="8">
    <source>
        <dbReference type="EMBL" id="GLZ79115.1"/>
    </source>
</evidence>
<dbReference type="GO" id="GO:0003677">
    <property type="term" value="F:DNA binding"/>
    <property type="evidence" value="ECO:0007669"/>
    <property type="project" value="UniProtKB-KW"/>
</dbReference>
<evidence type="ECO:0000313" key="9">
    <source>
        <dbReference type="Proteomes" id="UP001165079"/>
    </source>
</evidence>
<dbReference type="InterPro" id="IPR000792">
    <property type="entry name" value="Tscrpt_reg_LuxR_C"/>
</dbReference>
<evidence type="ECO:0000256" key="4">
    <source>
        <dbReference type="ARBA" id="ARBA00023163"/>
    </source>
</evidence>
<dbReference type="SUPFAM" id="SSF46894">
    <property type="entry name" value="C-terminal effector domain of the bipartite response regulators"/>
    <property type="match status" value="1"/>
</dbReference>
<evidence type="ECO:0000256" key="3">
    <source>
        <dbReference type="ARBA" id="ARBA00023125"/>
    </source>
</evidence>
<dbReference type="SMART" id="SM00421">
    <property type="entry name" value="HTH_LUXR"/>
    <property type="match status" value="1"/>
</dbReference>
<evidence type="ECO:0000256" key="1">
    <source>
        <dbReference type="ARBA" id="ARBA00022553"/>
    </source>
</evidence>
<evidence type="ECO:0000256" key="2">
    <source>
        <dbReference type="ARBA" id="ARBA00023015"/>
    </source>
</evidence>
<feature type="modified residue" description="4-aspartylphosphate" evidence="5">
    <location>
        <position position="61"/>
    </location>
</feature>
<dbReference type="EMBL" id="BSTX01000002">
    <property type="protein sequence ID" value="GLZ79115.1"/>
    <property type="molecule type" value="Genomic_DNA"/>
</dbReference>
<comment type="caution">
    <text evidence="8">The sequence shown here is derived from an EMBL/GenBank/DDBJ whole genome shotgun (WGS) entry which is preliminary data.</text>
</comment>
<dbReference type="InterPro" id="IPR039420">
    <property type="entry name" value="WalR-like"/>
</dbReference>
<dbReference type="GO" id="GO:0000160">
    <property type="term" value="P:phosphorelay signal transduction system"/>
    <property type="evidence" value="ECO:0007669"/>
    <property type="project" value="InterPro"/>
</dbReference>
<dbReference type="RefSeq" id="WP_285664240.1">
    <property type="nucleotide sequence ID" value="NZ_BSTX01000002.1"/>
</dbReference>
<evidence type="ECO:0000259" key="6">
    <source>
        <dbReference type="PROSITE" id="PS50043"/>
    </source>
</evidence>
<dbReference type="PROSITE" id="PS00622">
    <property type="entry name" value="HTH_LUXR_1"/>
    <property type="match status" value="1"/>
</dbReference>
<reference evidence="8" key="1">
    <citation type="submission" date="2023-03" db="EMBL/GenBank/DDBJ databases">
        <title>Actinorhabdospora filicis NBRC 111898.</title>
        <authorList>
            <person name="Ichikawa N."/>
            <person name="Sato H."/>
            <person name="Tonouchi N."/>
        </authorList>
    </citation>
    <scope>NUCLEOTIDE SEQUENCE</scope>
    <source>
        <strain evidence="8">NBRC 111898</strain>
    </source>
</reference>
<keyword evidence="2" id="KW-0805">Transcription regulation</keyword>
<dbReference type="PRINTS" id="PR00038">
    <property type="entry name" value="HTHLUXR"/>
</dbReference>
<dbReference type="PROSITE" id="PS50043">
    <property type="entry name" value="HTH_LUXR_2"/>
    <property type="match status" value="1"/>
</dbReference>
<dbReference type="CDD" id="cd17535">
    <property type="entry name" value="REC_NarL-like"/>
    <property type="match status" value="1"/>
</dbReference>
<name>A0A9W6WBW0_9ACTN</name>
<protein>
    <submittedName>
        <fullName evidence="8">DNA-binding response regulator</fullName>
    </submittedName>
</protein>
<dbReference type="Pfam" id="PF00072">
    <property type="entry name" value="Response_reg"/>
    <property type="match status" value="1"/>
</dbReference>
<feature type="domain" description="HTH luxR-type" evidence="6">
    <location>
        <begin position="155"/>
        <end position="220"/>
    </location>
</feature>
<dbReference type="AlphaFoldDB" id="A0A9W6WBW0"/>
<dbReference type="PROSITE" id="PS50110">
    <property type="entry name" value="RESPONSE_REGULATORY"/>
    <property type="match status" value="1"/>
</dbReference>
<accession>A0A9W6WBW0</accession>
<dbReference type="CDD" id="cd06170">
    <property type="entry name" value="LuxR_C_like"/>
    <property type="match status" value="1"/>
</dbReference>
<dbReference type="Gene3D" id="3.40.50.2300">
    <property type="match status" value="1"/>
</dbReference>
<dbReference type="GO" id="GO:0006355">
    <property type="term" value="P:regulation of DNA-templated transcription"/>
    <property type="evidence" value="ECO:0007669"/>
    <property type="project" value="InterPro"/>
</dbReference>
<evidence type="ECO:0000256" key="5">
    <source>
        <dbReference type="PROSITE-ProRule" id="PRU00169"/>
    </source>
</evidence>
<sequence length="226" mass="24645">MTDTADRPIRVLLADDQPLLRTGFRMVLGAEPDIDIVGEAGDGQEAVDLARRLLPDVVLMDIRMPRMDGVAATKTIVDASLPVHILILTTFDLDEYVVGALRAGAGGFLSKDVPADELITAIRTVARGEAVVAPRILRRLLERFADRLPDPGERPPLALDSLTDREREVLVHVARGLSNSEIAKELTVSETTVKTHVGHVLTKLGLRDRVQAVVLAYESGLVKPRR</sequence>
<dbReference type="Proteomes" id="UP001165079">
    <property type="component" value="Unassembled WGS sequence"/>
</dbReference>
<dbReference type="SMART" id="SM00448">
    <property type="entry name" value="REC"/>
    <property type="match status" value="1"/>
</dbReference>
<dbReference type="Pfam" id="PF00196">
    <property type="entry name" value="GerE"/>
    <property type="match status" value="1"/>
</dbReference>
<dbReference type="InterPro" id="IPR011006">
    <property type="entry name" value="CheY-like_superfamily"/>
</dbReference>
<keyword evidence="9" id="KW-1185">Reference proteome</keyword>
<evidence type="ECO:0000259" key="7">
    <source>
        <dbReference type="PROSITE" id="PS50110"/>
    </source>
</evidence>
<dbReference type="PANTHER" id="PTHR43214:SF24">
    <property type="entry name" value="TRANSCRIPTIONAL REGULATORY PROTEIN NARL-RELATED"/>
    <property type="match status" value="1"/>
</dbReference>
<feature type="domain" description="Response regulatory" evidence="7">
    <location>
        <begin position="10"/>
        <end position="126"/>
    </location>
</feature>
<proteinExistence type="predicted"/>
<organism evidence="8 9">
    <name type="scientific">Actinorhabdospora filicis</name>
    <dbReference type="NCBI Taxonomy" id="1785913"/>
    <lineage>
        <taxon>Bacteria</taxon>
        <taxon>Bacillati</taxon>
        <taxon>Actinomycetota</taxon>
        <taxon>Actinomycetes</taxon>
        <taxon>Micromonosporales</taxon>
        <taxon>Micromonosporaceae</taxon>
        <taxon>Actinorhabdospora</taxon>
    </lineage>
</organism>
<gene>
    <name evidence="8" type="ORF">Afil01_39220</name>
</gene>
<dbReference type="InterPro" id="IPR016032">
    <property type="entry name" value="Sig_transdc_resp-reg_C-effctor"/>
</dbReference>
<dbReference type="InterPro" id="IPR001789">
    <property type="entry name" value="Sig_transdc_resp-reg_receiver"/>
</dbReference>
<keyword evidence="1 5" id="KW-0597">Phosphoprotein</keyword>
<dbReference type="InterPro" id="IPR058245">
    <property type="entry name" value="NreC/VraR/RcsB-like_REC"/>
</dbReference>
<keyword evidence="3 8" id="KW-0238">DNA-binding</keyword>